<dbReference type="Pfam" id="PF00392">
    <property type="entry name" value="GntR"/>
    <property type="match status" value="1"/>
</dbReference>
<dbReference type="CDD" id="cd07377">
    <property type="entry name" value="WHTH_GntR"/>
    <property type="match status" value="1"/>
</dbReference>
<dbReference type="EMBL" id="FXZC01000004">
    <property type="protein sequence ID" value="SMX88172.1"/>
    <property type="molecule type" value="Genomic_DNA"/>
</dbReference>
<dbReference type="InterPro" id="IPR036388">
    <property type="entry name" value="WH-like_DNA-bd_sf"/>
</dbReference>
<sequence>MVRTRLRDQILRGELPPGTRLRDRVLSAEHEVSRNSVREALRLLVSDGLVTLTVNSGAAVRVLTTEDVADIYAARRLLEFGGIRASSRASDAELAEIDVAADTGIRQRAQKRWQQTGTASLEFHAAVVALAGSERVNHFFAALAAQLRLAFAIMPDEAEFQALWVDRDRVIADLLLAGRRDAAEAELMAYLADSEAAIVDAVRGAAIARP</sequence>
<evidence type="ECO:0000256" key="1">
    <source>
        <dbReference type="ARBA" id="ARBA00023015"/>
    </source>
</evidence>
<dbReference type="SMART" id="SM00345">
    <property type="entry name" value="HTH_GNTR"/>
    <property type="match status" value="1"/>
</dbReference>
<dbReference type="Pfam" id="PF07729">
    <property type="entry name" value="FCD"/>
    <property type="match status" value="1"/>
</dbReference>
<dbReference type="InterPro" id="IPR011711">
    <property type="entry name" value="GntR_C"/>
</dbReference>
<dbReference type="GO" id="GO:0003677">
    <property type="term" value="F:DNA binding"/>
    <property type="evidence" value="ECO:0007669"/>
    <property type="project" value="UniProtKB-KW"/>
</dbReference>
<keyword evidence="1" id="KW-0805">Transcription regulation</keyword>
<proteinExistence type="predicted"/>
<dbReference type="GO" id="GO:0003700">
    <property type="term" value="F:DNA-binding transcription factor activity"/>
    <property type="evidence" value="ECO:0007669"/>
    <property type="project" value="InterPro"/>
</dbReference>
<evidence type="ECO:0000259" key="4">
    <source>
        <dbReference type="PROSITE" id="PS50949"/>
    </source>
</evidence>
<dbReference type="PANTHER" id="PTHR43537:SF45">
    <property type="entry name" value="GNTR FAMILY REGULATORY PROTEIN"/>
    <property type="match status" value="1"/>
</dbReference>
<protein>
    <submittedName>
        <fullName evidence="5">DNA-binding transcriptional regulator, GntR family</fullName>
    </submittedName>
</protein>
<dbReference type="InterPro" id="IPR008920">
    <property type="entry name" value="TF_FadR/GntR_C"/>
</dbReference>
<dbReference type="PANTHER" id="PTHR43537">
    <property type="entry name" value="TRANSCRIPTIONAL REGULATOR, GNTR FAMILY"/>
    <property type="match status" value="1"/>
</dbReference>
<reference evidence="5 6" key="1">
    <citation type="submission" date="2017-03" db="EMBL/GenBank/DDBJ databases">
        <authorList>
            <person name="Afonso C.L."/>
            <person name="Miller P.J."/>
            <person name="Scott M.A."/>
            <person name="Spackman E."/>
            <person name="Goraichik I."/>
            <person name="Dimitrov K.M."/>
            <person name="Suarez D.L."/>
            <person name="Swayne D.E."/>
        </authorList>
    </citation>
    <scope>NUCLEOTIDE SEQUENCE [LARGE SCALE GENOMIC DNA]</scope>
    <source>
        <strain evidence="5 6">CIP 102111</strain>
    </source>
</reference>
<evidence type="ECO:0000313" key="6">
    <source>
        <dbReference type="Proteomes" id="UP000234333"/>
    </source>
</evidence>
<dbReference type="SUPFAM" id="SSF46785">
    <property type="entry name" value="Winged helix' DNA-binding domain"/>
    <property type="match status" value="1"/>
</dbReference>
<keyword evidence="2 5" id="KW-0238">DNA-binding</keyword>
<organism evidence="5 6">
    <name type="scientific">Brevibacterium casei CIP 102111</name>
    <dbReference type="NCBI Taxonomy" id="1255625"/>
    <lineage>
        <taxon>Bacteria</taxon>
        <taxon>Bacillati</taxon>
        <taxon>Actinomycetota</taxon>
        <taxon>Actinomycetes</taxon>
        <taxon>Micrococcales</taxon>
        <taxon>Brevibacteriaceae</taxon>
        <taxon>Brevibacterium</taxon>
    </lineage>
</organism>
<feature type="domain" description="HTH gntR-type" evidence="4">
    <location>
        <begin position="1"/>
        <end position="63"/>
    </location>
</feature>
<dbReference type="InterPro" id="IPR036390">
    <property type="entry name" value="WH_DNA-bd_sf"/>
</dbReference>
<gene>
    <name evidence="5" type="ORF">BC102111_02392</name>
</gene>
<dbReference type="Proteomes" id="UP000234333">
    <property type="component" value="Unassembled WGS sequence"/>
</dbReference>
<name>A0A2H1JM46_9MICO</name>
<dbReference type="Gene3D" id="1.10.10.10">
    <property type="entry name" value="Winged helix-like DNA-binding domain superfamily/Winged helix DNA-binding domain"/>
    <property type="match status" value="1"/>
</dbReference>
<dbReference type="Gene3D" id="1.20.120.530">
    <property type="entry name" value="GntR ligand-binding domain-like"/>
    <property type="match status" value="1"/>
</dbReference>
<evidence type="ECO:0000313" key="5">
    <source>
        <dbReference type="EMBL" id="SMX88172.1"/>
    </source>
</evidence>
<evidence type="ECO:0000256" key="2">
    <source>
        <dbReference type="ARBA" id="ARBA00023125"/>
    </source>
</evidence>
<dbReference type="PROSITE" id="PS50949">
    <property type="entry name" value="HTH_GNTR"/>
    <property type="match status" value="1"/>
</dbReference>
<dbReference type="InterPro" id="IPR000524">
    <property type="entry name" value="Tscrpt_reg_HTH_GntR"/>
</dbReference>
<keyword evidence="3" id="KW-0804">Transcription</keyword>
<accession>A0A2H1JM46</accession>
<dbReference type="SUPFAM" id="SSF48008">
    <property type="entry name" value="GntR ligand-binding domain-like"/>
    <property type="match status" value="1"/>
</dbReference>
<dbReference type="AlphaFoldDB" id="A0A2H1JM46"/>
<evidence type="ECO:0000256" key="3">
    <source>
        <dbReference type="ARBA" id="ARBA00023163"/>
    </source>
</evidence>
<dbReference type="SMART" id="SM00895">
    <property type="entry name" value="FCD"/>
    <property type="match status" value="1"/>
</dbReference>